<sequence>MLAITHITYLSPVHSLLPLHTCNNCILFIASMVSSSNVVFVALASSCLILLHSSSISGWSDGGATCGTVPAKAPALTVGGACGYQGDMEQPPFSAMVTAGGPSIFKNGRGCGACYQVKCTSHRACSGVPVTVVVTDQCPGGPCLSEATHFDLGGKAFGAMAKPGQADNLRRAGSLRVQYNRVPCNWHGLDIAFRVDGGSNPYYLALLIEDEAGDGDLSAVELQQRRGSWAPMQESWGAVWKYNSGSTLQAPISIRLTSGSGKKLVARNVIPSGWQASRTYRSIVNFQ</sequence>
<dbReference type="InterPro" id="IPR007117">
    <property type="entry name" value="Expansin_CBD"/>
</dbReference>
<dbReference type="Proteomes" id="UP000324705">
    <property type="component" value="Chromosome 2B"/>
</dbReference>
<evidence type="ECO:0000313" key="7">
    <source>
        <dbReference type="EMBL" id="VAH41557.1"/>
    </source>
</evidence>
<evidence type="ECO:0000256" key="4">
    <source>
        <dbReference type="ARBA" id="ARBA00022729"/>
    </source>
</evidence>
<keyword evidence="4" id="KW-0732">Signal</keyword>
<dbReference type="Gene3D" id="2.40.40.10">
    <property type="entry name" value="RlpA-like domain"/>
    <property type="match status" value="1"/>
</dbReference>
<keyword evidence="8" id="KW-1185">Reference proteome</keyword>
<evidence type="ECO:0000256" key="1">
    <source>
        <dbReference type="ARBA" id="ARBA00004613"/>
    </source>
</evidence>
<organism evidence="7 8">
    <name type="scientific">Triticum turgidum subsp. durum</name>
    <name type="common">Durum wheat</name>
    <name type="synonym">Triticum durum</name>
    <dbReference type="NCBI Taxonomy" id="4567"/>
    <lineage>
        <taxon>Eukaryota</taxon>
        <taxon>Viridiplantae</taxon>
        <taxon>Streptophyta</taxon>
        <taxon>Embryophyta</taxon>
        <taxon>Tracheophyta</taxon>
        <taxon>Spermatophyta</taxon>
        <taxon>Magnoliopsida</taxon>
        <taxon>Liliopsida</taxon>
        <taxon>Poales</taxon>
        <taxon>Poaceae</taxon>
        <taxon>BOP clade</taxon>
        <taxon>Pooideae</taxon>
        <taxon>Triticodae</taxon>
        <taxon>Triticeae</taxon>
        <taxon>Triticinae</taxon>
        <taxon>Triticum</taxon>
    </lineage>
</organism>
<dbReference type="InterPro" id="IPR007112">
    <property type="entry name" value="Expansin/allergen_DPBB_dom"/>
</dbReference>
<dbReference type="PRINTS" id="PR01225">
    <property type="entry name" value="EXPANSNFAMLY"/>
</dbReference>
<dbReference type="OMA" id="FRRVECN"/>
<dbReference type="SUPFAM" id="SSF49590">
    <property type="entry name" value="PHL pollen allergen"/>
    <property type="match status" value="1"/>
</dbReference>
<evidence type="ECO:0000256" key="3">
    <source>
        <dbReference type="ARBA" id="ARBA00022525"/>
    </source>
</evidence>
<dbReference type="PROSITE" id="PS50842">
    <property type="entry name" value="EXPANSIN_EG45"/>
    <property type="match status" value="1"/>
</dbReference>
<feature type="domain" description="Expansin-like CBD" evidence="6">
    <location>
        <begin position="202"/>
        <end position="282"/>
    </location>
</feature>
<dbReference type="PANTHER" id="PTHR31692">
    <property type="entry name" value="EXPANSIN-B3"/>
    <property type="match status" value="1"/>
</dbReference>
<evidence type="ECO:0000256" key="2">
    <source>
        <dbReference type="ARBA" id="ARBA00005650"/>
    </source>
</evidence>
<dbReference type="InterPro" id="IPR036749">
    <property type="entry name" value="Expansin_CBD_sf"/>
</dbReference>
<dbReference type="Gramene" id="TRITD2Bv1G025300.1">
    <property type="protein sequence ID" value="TRITD2Bv1G025300.1"/>
    <property type="gene ID" value="TRITD2Bv1G025300"/>
</dbReference>
<keyword evidence="3" id="KW-0964">Secreted</keyword>
<dbReference type="GO" id="GO:0005576">
    <property type="term" value="C:extracellular region"/>
    <property type="evidence" value="ECO:0007669"/>
    <property type="project" value="UniProtKB-SubCell"/>
</dbReference>
<evidence type="ECO:0000313" key="8">
    <source>
        <dbReference type="Proteomes" id="UP000324705"/>
    </source>
</evidence>
<dbReference type="PRINTS" id="PR00829">
    <property type="entry name" value="LOLP1ALLERGN"/>
</dbReference>
<dbReference type="AlphaFoldDB" id="A0A9R1RHJ4"/>
<dbReference type="Gene3D" id="2.60.40.760">
    <property type="entry name" value="Expansin, cellulose-binding-like domain"/>
    <property type="match status" value="1"/>
</dbReference>
<dbReference type="InterPro" id="IPR009009">
    <property type="entry name" value="RlpA-like_DPBB"/>
</dbReference>
<dbReference type="PROSITE" id="PS50843">
    <property type="entry name" value="EXPANSIN_CBD"/>
    <property type="match status" value="1"/>
</dbReference>
<dbReference type="EMBL" id="LT934114">
    <property type="protein sequence ID" value="VAH41557.1"/>
    <property type="molecule type" value="Genomic_DNA"/>
</dbReference>
<evidence type="ECO:0000259" key="5">
    <source>
        <dbReference type="PROSITE" id="PS50842"/>
    </source>
</evidence>
<evidence type="ECO:0000259" key="6">
    <source>
        <dbReference type="PROSITE" id="PS50843"/>
    </source>
</evidence>
<dbReference type="SUPFAM" id="SSF50685">
    <property type="entry name" value="Barwin-like endoglucanases"/>
    <property type="match status" value="1"/>
</dbReference>
<dbReference type="InterPro" id="IPR005795">
    <property type="entry name" value="LolPI"/>
</dbReference>
<dbReference type="Pfam" id="PF01357">
    <property type="entry name" value="Expansin_C"/>
    <property type="match status" value="1"/>
</dbReference>
<comment type="similarity">
    <text evidence="2">Belongs to the expansin family. Expansin B subfamily.</text>
</comment>
<protein>
    <submittedName>
        <fullName evidence="7">Uncharacterized protein</fullName>
    </submittedName>
</protein>
<proteinExistence type="inferred from homology"/>
<reference evidence="7 8" key="1">
    <citation type="submission" date="2017-09" db="EMBL/GenBank/DDBJ databases">
        <authorList>
            <consortium name="International Durum Wheat Genome Sequencing Consortium (IDWGSC)"/>
            <person name="Milanesi L."/>
        </authorList>
    </citation>
    <scope>NUCLEOTIDE SEQUENCE [LARGE SCALE GENOMIC DNA]</scope>
    <source>
        <strain evidence="8">cv. Svevo</strain>
    </source>
</reference>
<comment type="subcellular location">
    <subcellularLocation>
        <location evidence="1">Secreted</location>
    </subcellularLocation>
</comment>
<dbReference type="InterPro" id="IPR007118">
    <property type="entry name" value="Expan_Lol_pI"/>
</dbReference>
<gene>
    <name evidence="7" type="ORF">TRITD_2Bv1G025300</name>
</gene>
<feature type="domain" description="Expansin-like EG45" evidence="5">
    <location>
        <begin position="79"/>
        <end position="189"/>
    </location>
</feature>
<accession>A0A9R1RHJ4</accession>
<dbReference type="PANTHER" id="PTHR31692:SF141">
    <property type="match status" value="1"/>
</dbReference>
<dbReference type="SMART" id="SM00837">
    <property type="entry name" value="DPBB_1"/>
    <property type="match status" value="1"/>
</dbReference>
<dbReference type="InterPro" id="IPR036908">
    <property type="entry name" value="RlpA-like_sf"/>
</dbReference>
<dbReference type="Pfam" id="PF03330">
    <property type="entry name" value="DPBB_1"/>
    <property type="match status" value="1"/>
</dbReference>
<name>A0A9R1RHJ4_TRITD</name>
<dbReference type="CDD" id="cd22275">
    <property type="entry name" value="DPBB_EXPB_N"/>
    <property type="match status" value="1"/>
</dbReference>